<evidence type="ECO:0000313" key="4">
    <source>
        <dbReference type="Proteomes" id="UP000199065"/>
    </source>
</evidence>
<feature type="transmembrane region" description="Helical" evidence="1">
    <location>
        <begin position="92"/>
        <end position="110"/>
    </location>
</feature>
<dbReference type="InterPro" id="IPR006976">
    <property type="entry name" value="VanZ-like"/>
</dbReference>
<keyword evidence="4" id="KW-1185">Reference proteome</keyword>
<dbReference type="InterPro" id="IPR053150">
    <property type="entry name" value="Teicoplanin_resist-assoc"/>
</dbReference>
<evidence type="ECO:0000256" key="1">
    <source>
        <dbReference type="SAM" id="Phobius"/>
    </source>
</evidence>
<protein>
    <submittedName>
        <fullName evidence="3">Glycopeptide antibiotics resistance protein</fullName>
    </submittedName>
</protein>
<accession>A0A1I2RS58</accession>
<dbReference type="Pfam" id="PF04892">
    <property type="entry name" value="VanZ"/>
    <property type="match status" value="1"/>
</dbReference>
<gene>
    <name evidence="3" type="ORF">SAMN05660282_00864</name>
</gene>
<proteinExistence type="predicted"/>
<feature type="domain" description="VanZ-like" evidence="2">
    <location>
        <begin position="14"/>
        <end position="131"/>
    </location>
</feature>
<dbReference type="RefSeq" id="WP_092284801.1">
    <property type="nucleotide sequence ID" value="NZ_FOPJ01000004.1"/>
</dbReference>
<evidence type="ECO:0000259" key="2">
    <source>
        <dbReference type="Pfam" id="PF04892"/>
    </source>
</evidence>
<dbReference type="AlphaFoldDB" id="A0A1I2RS58"/>
<dbReference type="PANTHER" id="PTHR36834:SF2">
    <property type="entry name" value="MEMBRANE PROTEIN"/>
    <property type="match status" value="1"/>
</dbReference>
<keyword evidence="1" id="KW-0812">Transmembrane</keyword>
<feature type="transmembrane region" description="Helical" evidence="1">
    <location>
        <begin position="62"/>
        <end position="80"/>
    </location>
</feature>
<feature type="transmembrane region" description="Helical" evidence="1">
    <location>
        <begin position="116"/>
        <end position="136"/>
    </location>
</feature>
<dbReference type="PANTHER" id="PTHR36834">
    <property type="entry name" value="MEMBRANE PROTEIN-RELATED"/>
    <property type="match status" value="1"/>
</dbReference>
<feature type="transmembrane region" description="Helical" evidence="1">
    <location>
        <begin position="12"/>
        <end position="30"/>
    </location>
</feature>
<keyword evidence="1" id="KW-0472">Membrane</keyword>
<reference evidence="3 4" key="1">
    <citation type="submission" date="2016-10" db="EMBL/GenBank/DDBJ databases">
        <authorList>
            <person name="de Groot N.N."/>
        </authorList>
    </citation>
    <scope>NUCLEOTIDE SEQUENCE [LARGE SCALE GENOMIC DNA]</scope>
    <source>
        <strain>J11</strain>
        <strain evidence="4">PG 39</strain>
    </source>
</reference>
<keyword evidence="1" id="KW-1133">Transmembrane helix</keyword>
<dbReference type="Proteomes" id="UP000199065">
    <property type="component" value="Unassembled WGS sequence"/>
</dbReference>
<organism evidence="3 4">
    <name type="scientific">Corynebacterium spheniscorum</name>
    <dbReference type="NCBI Taxonomy" id="185761"/>
    <lineage>
        <taxon>Bacteria</taxon>
        <taxon>Bacillati</taxon>
        <taxon>Actinomycetota</taxon>
        <taxon>Actinomycetes</taxon>
        <taxon>Mycobacteriales</taxon>
        <taxon>Corynebacteriaceae</taxon>
        <taxon>Corynebacterium</taxon>
    </lineage>
</organism>
<dbReference type="OrthoDB" id="4822551at2"/>
<sequence length="168" mass="19008">MVETRRRWPTYVVFGIYFALLVWLTLFKFATSVDEIPQMRNLNLVPFGESMIVNGKISFDEIIYNLVVFIPFGMYMRIFLAKKHWLLQWLPAVLLSIGFELSQYVFAIGGSDITDVITNSAGGLLGVGLCAALAKWRPMNYEKIINRIGLVLEIVFLLLLGTLLAVNA</sequence>
<dbReference type="EMBL" id="FOPJ01000004">
    <property type="protein sequence ID" value="SFG43362.1"/>
    <property type="molecule type" value="Genomic_DNA"/>
</dbReference>
<feature type="transmembrane region" description="Helical" evidence="1">
    <location>
        <begin position="148"/>
        <end position="166"/>
    </location>
</feature>
<evidence type="ECO:0000313" key="3">
    <source>
        <dbReference type="EMBL" id="SFG43362.1"/>
    </source>
</evidence>
<name>A0A1I2RS58_9CORY</name>